<dbReference type="AlphaFoldDB" id="A0A0D6PBQ0"/>
<dbReference type="Proteomes" id="UP000032680">
    <property type="component" value="Unassembled WGS sequence"/>
</dbReference>
<proteinExistence type="predicted"/>
<feature type="chain" id="PRO_5002309903" evidence="2">
    <location>
        <begin position="24"/>
        <end position="85"/>
    </location>
</feature>
<evidence type="ECO:0000313" key="4">
    <source>
        <dbReference type="Proteomes" id="UP000032680"/>
    </source>
</evidence>
<protein>
    <submittedName>
        <fullName evidence="3">Uncharacterized protein</fullName>
    </submittedName>
</protein>
<sequence>MRKTLHIATLTATLLAAPAMAFAQAGGGGTAPVVGGGADAVPPAGTTGVHKLPPTADTVHNGSGYHHGSTGAMTTHRSEGTSSTR</sequence>
<feature type="region of interest" description="Disordered" evidence="1">
    <location>
        <begin position="42"/>
        <end position="85"/>
    </location>
</feature>
<dbReference type="RefSeq" id="WP_048862807.1">
    <property type="nucleotide sequence ID" value="NZ_BANB01000727.1"/>
</dbReference>
<feature type="signal peptide" evidence="2">
    <location>
        <begin position="1"/>
        <end position="23"/>
    </location>
</feature>
<organism evidence="3 4">
    <name type="scientific">Acidisphaera rubrifaciens HS-AP3</name>
    <dbReference type="NCBI Taxonomy" id="1231350"/>
    <lineage>
        <taxon>Bacteria</taxon>
        <taxon>Pseudomonadati</taxon>
        <taxon>Pseudomonadota</taxon>
        <taxon>Alphaproteobacteria</taxon>
        <taxon>Acetobacterales</taxon>
        <taxon>Acetobacteraceae</taxon>
        <taxon>Acidisphaera</taxon>
    </lineage>
</organism>
<name>A0A0D6PBQ0_9PROT</name>
<gene>
    <name evidence="3" type="ORF">Asru_0728_03</name>
</gene>
<keyword evidence="2" id="KW-0732">Signal</keyword>
<feature type="compositionally biased region" description="Polar residues" evidence="1">
    <location>
        <begin position="71"/>
        <end position="85"/>
    </location>
</feature>
<accession>A0A0D6PBQ0</accession>
<evidence type="ECO:0000313" key="3">
    <source>
        <dbReference type="EMBL" id="GAN78289.1"/>
    </source>
</evidence>
<dbReference type="EMBL" id="BANB01000727">
    <property type="protein sequence ID" value="GAN78289.1"/>
    <property type="molecule type" value="Genomic_DNA"/>
</dbReference>
<evidence type="ECO:0000256" key="1">
    <source>
        <dbReference type="SAM" id="MobiDB-lite"/>
    </source>
</evidence>
<comment type="caution">
    <text evidence="3">The sequence shown here is derived from an EMBL/GenBank/DDBJ whole genome shotgun (WGS) entry which is preliminary data.</text>
</comment>
<reference evidence="3 4" key="1">
    <citation type="submission" date="2012-11" db="EMBL/GenBank/DDBJ databases">
        <title>Whole genome sequence of Acidisphaera rubrifaciens HS-AP3.</title>
        <authorList>
            <person name="Azuma Y."/>
            <person name="Higashiura N."/>
            <person name="Hirakawa H."/>
            <person name="Matsushita K."/>
        </authorList>
    </citation>
    <scope>NUCLEOTIDE SEQUENCE [LARGE SCALE GENOMIC DNA]</scope>
    <source>
        <strain evidence="3 4">HS-AP3</strain>
    </source>
</reference>
<keyword evidence="4" id="KW-1185">Reference proteome</keyword>
<evidence type="ECO:0000256" key="2">
    <source>
        <dbReference type="SAM" id="SignalP"/>
    </source>
</evidence>